<evidence type="ECO:0000313" key="1">
    <source>
        <dbReference type="EMBL" id="PIQ75507.1"/>
    </source>
</evidence>
<dbReference type="AlphaFoldDB" id="A0A2H0KTT0"/>
<evidence type="ECO:0000313" key="2">
    <source>
        <dbReference type="Proteomes" id="UP000229317"/>
    </source>
</evidence>
<reference evidence="1 2" key="1">
    <citation type="submission" date="2017-09" db="EMBL/GenBank/DDBJ databases">
        <title>Depth-based differentiation of microbial function through sediment-hosted aquifers and enrichment of novel symbionts in the deep terrestrial subsurface.</title>
        <authorList>
            <person name="Probst A.J."/>
            <person name="Ladd B."/>
            <person name="Jarett J.K."/>
            <person name="Geller-Mcgrath D.E."/>
            <person name="Sieber C.M."/>
            <person name="Emerson J.B."/>
            <person name="Anantharaman K."/>
            <person name="Thomas B.C."/>
            <person name="Malmstrom R."/>
            <person name="Stieglmeier M."/>
            <person name="Klingl A."/>
            <person name="Woyke T."/>
            <person name="Ryan C.M."/>
            <person name="Banfield J.F."/>
        </authorList>
    </citation>
    <scope>NUCLEOTIDE SEQUENCE [LARGE SCALE GENOMIC DNA]</scope>
    <source>
        <strain evidence="1">CG11_big_fil_rev_8_21_14_0_20_40_15</strain>
    </source>
</reference>
<name>A0A2H0KTT0_9BACT</name>
<sequence>MGSLSGALASKRVTEAFIKVGLGRMEIGLDAQRHKPALLQDRQVAQSRKRNLVNRPQYHCKAMEARNSKHEIRNNIKIQMTKIQNLIVFRHLNFEHLNLFRI</sequence>
<proteinExistence type="predicted"/>
<organism evidence="1 2">
    <name type="scientific">Candidatus Portnoybacteria bacterium CG11_big_fil_rev_8_21_14_0_20_40_15</name>
    <dbReference type="NCBI Taxonomy" id="1974817"/>
    <lineage>
        <taxon>Bacteria</taxon>
        <taxon>Candidatus Portnoyibacteriota</taxon>
    </lineage>
</organism>
<dbReference type="EMBL" id="PCVO01000013">
    <property type="protein sequence ID" value="PIQ75507.1"/>
    <property type="molecule type" value="Genomic_DNA"/>
</dbReference>
<protein>
    <submittedName>
        <fullName evidence="1">Uncharacterized protein</fullName>
    </submittedName>
</protein>
<dbReference type="Proteomes" id="UP000229317">
    <property type="component" value="Unassembled WGS sequence"/>
</dbReference>
<gene>
    <name evidence="1" type="ORF">COV84_00870</name>
</gene>
<accession>A0A2H0KTT0</accession>
<comment type="caution">
    <text evidence="1">The sequence shown here is derived from an EMBL/GenBank/DDBJ whole genome shotgun (WGS) entry which is preliminary data.</text>
</comment>